<dbReference type="HAMAP" id="MF_00156">
    <property type="entry name" value="PanB"/>
    <property type="match status" value="1"/>
</dbReference>
<evidence type="ECO:0000256" key="13">
    <source>
        <dbReference type="ARBA" id="ARBA00029902"/>
    </source>
</evidence>
<keyword evidence="8" id="KW-0436">Ligase</keyword>
<comment type="similarity">
    <text evidence="3">Belongs to the PanB family.</text>
</comment>
<dbReference type="GO" id="GO:0015940">
    <property type="term" value="P:pantothenate biosynthetic process"/>
    <property type="evidence" value="ECO:0007669"/>
    <property type="project" value="UniProtKB-UniPathway"/>
</dbReference>
<keyword evidence="18" id="KW-0560">Oxidoreductase</keyword>
<keyword evidence="12" id="KW-0067">ATP-binding</keyword>
<dbReference type="OrthoDB" id="425211at2759"/>
<feature type="compositionally biased region" description="Polar residues" evidence="17">
    <location>
        <begin position="36"/>
        <end position="55"/>
    </location>
</feature>
<evidence type="ECO:0000256" key="14">
    <source>
        <dbReference type="ARBA" id="ARBA00032806"/>
    </source>
</evidence>
<evidence type="ECO:0000256" key="3">
    <source>
        <dbReference type="ARBA" id="ARBA00008676"/>
    </source>
</evidence>
<dbReference type="PANTHER" id="PTHR20881:SF0">
    <property type="entry name" value="3-METHYL-2-OXOBUTANOATE HYDROXYMETHYLTRANSFERASE"/>
    <property type="match status" value="1"/>
</dbReference>
<comment type="pathway">
    <text evidence="1">Cofactor biosynthesis; (R)-pantothenate biosynthesis; (R)-pantothenate from (R)-pantoate and beta-alanine: step 1/1.</text>
</comment>
<dbReference type="CDD" id="cd00560">
    <property type="entry name" value="PanC"/>
    <property type="match status" value="1"/>
</dbReference>
<dbReference type="HAMAP" id="MF_00158">
    <property type="entry name" value="PanC"/>
    <property type="match status" value="1"/>
</dbReference>
<dbReference type="GO" id="GO:0005524">
    <property type="term" value="F:ATP binding"/>
    <property type="evidence" value="ECO:0007669"/>
    <property type="project" value="UniProtKB-KW"/>
</dbReference>
<dbReference type="UniPathway" id="UPA00028">
    <property type="reaction ID" value="UER00003"/>
</dbReference>
<dbReference type="InterPro" id="IPR003721">
    <property type="entry name" value="Pantoate_ligase"/>
</dbReference>
<evidence type="ECO:0000256" key="16">
    <source>
        <dbReference type="ARBA" id="ARBA00049172"/>
    </source>
</evidence>
<dbReference type="GeneID" id="109029555"/>
<dbReference type="GO" id="GO:0016491">
    <property type="term" value="F:oxidoreductase activity"/>
    <property type="evidence" value="ECO:0007669"/>
    <property type="project" value="UniProtKB-KW"/>
</dbReference>
<evidence type="ECO:0000256" key="17">
    <source>
        <dbReference type="SAM" id="MobiDB-lite"/>
    </source>
</evidence>
<evidence type="ECO:0000256" key="7">
    <source>
        <dbReference type="ARBA" id="ARBA00015647"/>
    </source>
</evidence>
<comment type="pathway">
    <text evidence="2">Cofactor biosynthesis; (R)-pantothenate biosynthesis; (R)-pantoate from 3-methyl-2-oxobutanoate: step 1/2.</text>
</comment>
<reference evidence="18" key="1">
    <citation type="submission" date="2020-08" db="EMBL/GenBank/DDBJ databases">
        <authorList>
            <person name="Luan J."/>
            <person name="Ren F."/>
        </authorList>
    </citation>
    <scope>NUCLEOTIDE SEQUENCE</scope>
</reference>
<dbReference type="InterPro" id="IPR040442">
    <property type="entry name" value="Pyrv_kinase-like_dom_sf"/>
</dbReference>
<dbReference type="Gene3D" id="3.40.50.620">
    <property type="entry name" value="HUPs"/>
    <property type="match status" value="1"/>
</dbReference>
<dbReference type="AlphaFoldDB" id="A0A7T0LY85"/>
<dbReference type="SUPFAM" id="SSF51621">
    <property type="entry name" value="Phosphoenolpyruvate/pyruvate domain"/>
    <property type="match status" value="1"/>
</dbReference>
<accession>A0A7T0LY85</accession>
<evidence type="ECO:0000256" key="2">
    <source>
        <dbReference type="ARBA" id="ARBA00005033"/>
    </source>
</evidence>
<feature type="region of interest" description="Disordered" evidence="17">
    <location>
        <begin position="34"/>
        <end position="55"/>
    </location>
</feature>
<sequence length="621" mass="67734">MEVFLEALTRIRASSTFSAYGRNLTNRLARIPPLIETSTPNSPKLARTTSNFTNGKFQPIRRNQIRLSSSSSSPSSPVTLSSIRALKERREKIAMLTTYDATFAEAASRAGVEVLLVGDTLGMVLQGHDSTLPVTVEDIAYHTACVRRGNTGAMIVADLPFMSYATIEQALVHARRLMQSGAHMVKLEGGTWVTETVRRLTENGVPVCVHMGMTPQSVNVFGGFKVQGRDPARAQELKDSALKVEAAGAAMIVLECVPWDLAEEITRVADVPVIGTGAGPGTDGQVLVLHDMLGLPLRGLIPSFVRNFLTGTSIQAALRAYVEAVKDNSYPAPKRKDPGLRTLGTVRDVRAAVTAARRDGRRVALVPTMGGLHAGHIAMVKTARKVSDFVVTSVFVNPLQFGDDEDLQRYPRTLEEDERLLADAGCDVLFAPSVEEMYPEGMEAVTRVVVPGVSEGLCGAQRPGHFDGVTTVVTKLLNMVQPDLAVFGEKDYQQLVVVRKLVRDLNLPVEIIAQPTIREPDGLAMSSRNRFLDRSRSLRLFDTLRRLASEISKGAQPEALMSKAVEDLEAEGVRVDYLELRRQDTLLPAQPEDRALVLLIAVRVGTTRLIDSYPFERSGCA</sequence>
<dbReference type="EC" id="2.1.2.11" evidence="6"/>
<dbReference type="SUPFAM" id="SSF52374">
    <property type="entry name" value="Nucleotidylyl transferase"/>
    <property type="match status" value="1"/>
</dbReference>
<dbReference type="Gene3D" id="3.20.20.60">
    <property type="entry name" value="Phosphoenolpyruvate-binding domains"/>
    <property type="match status" value="1"/>
</dbReference>
<evidence type="ECO:0000256" key="15">
    <source>
        <dbReference type="ARBA" id="ARBA00048258"/>
    </source>
</evidence>
<dbReference type="GO" id="GO:0000287">
    <property type="term" value="F:magnesium ion binding"/>
    <property type="evidence" value="ECO:0007669"/>
    <property type="project" value="TreeGrafter"/>
</dbReference>
<comment type="similarity">
    <text evidence="4">Belongs to the pantothenate synthetase family.</text>
</comment>
<evidence type="ECO:0000256" key="11">
    <source>
        <dbReference type="ARBA" id="ARBA00022741"/>
    </source>
</evidence>
<organism evidence="18">
    <name type="scientific">Bemisia tabaci</name>
    <name type="common">Sweetpotato whitefly</name>
    <name type="synonym">Aleurodes tabaci</name>
    <dbReference type="NCBI Taxonomy" id="7038"/>
    <lineage>
        <taxon>Eukaryota</taxon>
        <taxon>Metazoa</taxon>
        <taxon>Ecdysozoa</taxon>
        <taxon>Arthropoda</taxon>
        <taxon>Hexapoda</taxon>
        <taxon>Insecta</taxon>
        <taxon>Pterygota</taxon>
        <taxon>Neoptera</taxon>
        <taxon>Paraneoptera</taxon>
        <taxon>Hemiptera</taxon>
        <taxon>Sternorrhyncha</taxon>
        <taxon>Aleyrodoidea</taxon>
        <taxon>Aleyrodidae</taxon>
        <taxon>Aleyrodinae</taxon>
        <taxon>Bemisia</taxon>
    </lineage>
</organism>
<dbReference type="FunFam" id="3.40.50.620:FF:000013">
    <property type="entry name" value="Pantothenate synthetase"/>
    <property type="match status" value="1"/>
</dbReference>
<name>A0A7T0LY85_BEMTA</name>
<evidence type="ECO:0000256" key="1">
    <source>
        <dbReference type="ARBA" id="ARBA00004990"/>
    </source>
</evidence>
<dbReference type="Gene3D" id="3.30.1300.10">
    <property type="entry name" value="Pantoate-beta-alanine ligase, C-terminal domain"/>
    <property type="match status" value="1"/>
</dbReference>
<evidence type="ECO:0000256" key="4">
    <source>
        <dbReference type="ARBA" id="ARBA00009256"/>
    </source>
</evidence>
<dbReference type="NCBIfam" id="TIGR00018">
    <property type="entry name" value="panC"/>
    <property type="match status" value="1"/>
</dbReference>
<dbReference type="GO" id="GO:0005737">
    <property type="term" value="C:cytoplasm"/>
    <property type="evidence" value="ECO:0007669"/>
    <property type="project" value="TreeGrafter"/>
</dbReference>
<keyword evidence="18" id="KW-0489">Methyltransferase</keyword>
<keyword evidence="11" id="KW-0547">Nucleotide-binding</keyword>
<dbReference type="FunFam" id="3.20.20.60:FF:000003">
    <property type="entry name" value="3-methyl-2-oxobutanoate hydroxymethyltransferase"/>
    <property type="match status" value="1"/>
</dbReference>
<dbReference type="PANTHER" id="PTHR20881">
    <property type="entry name" value="3-METHYL-2-OXOBUTANOATE HYDROXYMETHYLTRANSFERASE"/>
    <property type="match status" value="1"/>
</dbReference>
<dbReference type="InterPro" id="IPR014729">
    <property type="entry name" value="Rossmann-like_a/b/a_fold"/>
</dbReference>
<dbReference type="GO" id="GO:0008168">
    <property type="term" value="F:methyltransferase activity"/>
    <property type="evidence" value="ECO:0007669"/>
    <property type="project" value="UniProtKB-KW"/>
</dbReference>
<proteinExistence type="evidence at transcript level"/>
<dbReference type="NCBIfam" id="NF001452">
    <property type="entry name" value="PRK00311.1"/>
    <property type="match status" value="1"/>
</dbReference>
<dbReference type="NCBIfam" id="TIGR00222">
    <property type="entry name" value="panB"/>
    <property type="match status" value="1"/>
</dbReference>
<evidence type="ECO:0000256" key="8">
    <source>
        <dbReference type="ARBA" id="ARBA00022598"/>
    </source>
</evidence>
<evidence type="ECO:0000256" key="12">
    <source>
        <dbReference type="ARBA" id="ARBA00022840"/>
    </source>
</evidence>
<evidence type="ECO:0000256" key="10">
    <source>
        <dbReference type="ARBA" id="ARBA00022679"/>
    </source>
</evidence>
<dbReference type="EMBL" id="MT872719">
    <property type="protein sequence ID" value="QPL12220.1"/>
    <property type="molecule type" value="mRNA"/>
</dbReference>
<dbReference type="Pfam" id="PF02569">
    <property type="entry name" value="Pantoate_ligase"/>
    <property type="match status" value="1"/>
</dbReference>
<dbReference type="InterPro" id="IPR042176">
    <property type="entry name" value="Pantoate_ligase_C"/>
</dbReference>
<dbReference type="GO" id="GO:0004592">
    <property type="term" value="F:pantoate-beta-alanine ligase activity"/>
    <property type="evidence" value="ECO:0007669"/>
    <property type="project" value="UniProtKB-EC"/>
</dbReference>
<dbReference type="CDD" id="cd06557">
    <property type="entry name" value="KPHMT-like"/>
    <property type="match status" value="1"/>
</dbReference>
<dbReference type="EC" id="6.3.2.1" evidence="5"/>
<comment type="catalytic activity">
    <reaction evidence="16">
        <text>(6R)-5,10-methylene-5,6,7,8-tetrahydrofolate + 3-methyl-2-oxobutanoate + H2O = 2-dehydropantoate + (6S)-5,6,7,8-tetrahydrofolate</text>
        <dbReference type="Rhea" id="RHEA:11824"/>
        <dbReference type="ChEBI" id="CHEBI:11561"/>
        <dbReference type="ChEBI" id="CHEBI:11851"/>
        <dbReference type="ChEBI" id="CHEBI:15377"/>
        <dbReference type="ChEBI" id="CHEBI:15636"/>
        <dbReference type="ChEBI" id="CHEBI:57453"/>
        <dbReference type="EC" id="2.1.2.11"/>
    </reaction>
</comment>
<evidence type="ECO:0000256" key="5">
    <source>
        <dbReference type="ARBA" id="ARBA00012219"/>
    </source>
</evidence>
<dbReference type="InterPro" id="IPR003700">
    <property type="entry name" value="Pantoate_hydroxy_MeTrfase"/>
</dbReference>
<evidence type="ECO:0000256" key="6">
    <source>
        <dbReference type="ARBA" id="ARBA00012618"/>
    </source>
</evidence>
<evidence type="ECO:0000313" key="18">
    <source>
        <dbReference type="EMBL" id="QPL12220.1"/>
    </source>
</evidence>
<keyword evidence="10 18" id="KW-0808">Transferase</keyword>
<dbReference type="GO" id="GO:0003864">
    <property type="term" value="F:3-methyl-2-oxobutanoate hydroxymethyltransferase activity"/>
    <property type="evidence" value="ECO:0007669"/>
    <property type="project" value="UniProtKB-EC"/>
</dbReference>
<dbReference type="InterPro" id="IPR015813">
    <property type="entry name" value="Pyrv/PenolPyrv_kinase-like_dom"/>
</dbReference>
<keyword evidence="9" id="KW-0566">Pantothenate biosynthesis</keyword>
<comment type="catalytic activity">
    <reaction evidence="15">
        <text>(R)-pantoate + beta-alanine + ATP = (R)-pantothenate + AMP + diphosphate + H(+)</text>
        <dbReference type="Rhea" id="RHEA:10912"/>
        <dbReference type="ChEBI" id="CHEBI:15378"/>
        <dbReference type="ChEBI" id="CHEBI:15980"/>
        <dbReference type="ChEBI" id="CHEBI:29032"/>
        <dbReference type="ChEBI" id="CHEBI:30616"/>
        <dbReference type="ChEBI" id="CHEBI:33019"/>
        <dbReference type="ChEBI" id="CHEBI:57966"/>
        <dbReference type="ChEBI" id="CHEBI:456215"/>
        <dbReference type="EC" id="6.3.2.1"/>
    </reaction>
</comment>
<dbReference type="KEGG" id="btab:109029555"/>
<protein>
    <recommendedName>
        <fullName evidence="7">Pantoate--beta-alanine ligase</fullName>
        <ecNumber evidence="6">2.1.2.11</ecNumber>
        <ecNumber evidence="5">6.3.2.1</ecNumber>
    </recommendedName>
    <alternativeName>
        <fullName evidence="14">Pantoate-activating enzyme</fullName>
    </alternativeName>
    <alternativeName>
        <fullName evidence="13">Pantothenate synthetase</fullName>
    </alternativeName>
</protein>
<dbReference type="Pfam" id="PF02548">
    <property type="entry name" value="Pantoate_transf"/>
    <property type="match status" value="1"/>
</dbReference>
<evidence type="ECO:0000256" key="9">
    <source>
        <dbReference type="ARBA" id="ARBA00022655"/>
    </source>
</evidence>
<dbReference type="GO" id="GO:0032259">
    <property type="term" value="P:methylation"/>
    <property type="evidence" value="ECO:0007669"/>
    <property type="project" value="UniProtKB-KW"/>
</dbReference>